<gene>
    <name evidence="2" type="ORF">ACFPT7_21515</name>
</gene>
<keyword evidence="1" id="KW-0472">Membrane</keyword>
<accession>A0ABW1EM08</accession>
<dbReference type="RefSeq" id="WP_263332342.1">
    <property type="nucleotide sequence ID" value="NZ_JAGSYH010000001.1"/>
</dbReference>
<feature type="transmembrane region" description="Helical" evidence="1">
    <location>
        <begin position="16"/>
        <end position="34"/>
    </location>
</feature>
<proteinExistence type="predicted"/>
<name>A0ABW1EM08_9BACT</name>
<reference evidence="3" key="1">
    <citation type="journal article" date="2019" name="Int. J. Syst. Evol. Microbiol.">
        <title>The Global Catalogue of Microorganisms (GCM) 10K type strain sequencing project: providing services to taxonomists for standard genome sequencing and annotation.</title>
        <authorList>
            <consortium name="The Broad Institute Genomics Platform"/>
            <consortium name="The Broad Institute Genome Sequencing Center for Infectious Disease"/>
            <person name="Wu L."/>
            <person name="Ma J."/>
        </authorList>
    </citation>
    <scope>NUCLEOTIDE SEQUENCE [LARGE SCALE GENOMIC DNA]</scope>
    <source>
        <strain evidence="3">JCM 4087</strain>
    </source>
</reference>
<keyword evidence="1" id="KW-0812">Transmembrane</keyword>
<keyword evidence="1" id="KW-1133">Transmembrane helix</keyword>
<dbReference type="Proteomes" id="UP001596091">
    <property type="component" value="Unassembled WGS sequence"/>
</dbReference>
<protein>
    <recommendedName>
        <fullName evidence="4">DUF3239 domain-containing protein</fullName>
    </recommendedName>
</protein>
<dbReference type="EMBL" id="JBHSPH010000010">
    <property type="protein sequence ID" value="MFC5864901.1"/>
    <property type="molecule type" value="Genomic_DNA"/>
</dbReference>
<comment type="caution">
    <text evidence="2">The sequence shown here is derived from an EMBL/GenBank/DDBJ whole genome shotgun (WGS) entry which is preliminary data.</text>
</comment>
<keyword evidence="3" id="KW-1185">Reference proteome</keyword>
<evidence type="ECO:0000313" key="2">
    <source>
        <dbReference type="EMBL" id="MFC5864901.1"/>
    </source>
</evidence>
<evidence type="ECO:0000313" key="3">
    <source>
        <dbReference type="Proteomes" id="UP001596091"/>
    </source>
</evidence>
<sequence>MSEFPDHLQIVVTRKFGMVALTLPPATMIVLIGIGILGHVWILVLMGVFGLGSFVLWYSHGPVTNLNVSASELVARGNLDRSFRTEIVVPASEVKSLGYEIGDDSEPSGLYARRSWRNTCLLPDLDRKDAIAVAEAIYHKFPQYERQDGIGVSFHLN</sequence>
<evidence type="ECO:0008006" key="4">
    <source>
        <dbReference type="Google" id="ProtNLM"/>
    </source>
</evidence>
<organism evidence="2 3">
    <name type="scientific">Acidicapsa dinghuensis</name>
    <dbReference type="NCBI Taxonomy" id="2218256"/>
    <lineage>
        <taxon>Bacteria</taxon>
        <taxon>Pseudomonadati</taxon>
        <taxon>Acidobacteriota</taxon>
        <taxon>Terriglobia</taxon>
        <taxon>Terriglobales</taxon>
        <taxon>Acidobacteriaceae</taxon>
        <taxon>Acidicapsa</taxon>
    </lineage>
</organism>
<evidence type="ECO:0000256" key="1">
    <source>
        <dbReference type="SAM" id="Phobius"/>
    </source>
</evidence>